<reference evidence="2" key="1">
    <citation type="submission" date="2018-05" db="EMBL/GenBank/DDBJ databases">
        <authorList>
            <person name="Cea G.-C."/>
            <person name="William W."/>
        </authorList>
    </citation>
    <scope>NUCLEOTIDE SEQUENCE [LARGE SCALE GENOMIC DNA]</scope>
    <source>
        <strain evidence="2">DB21MT 5</strain>
    </source>
</reference>
<gene>
    <name evidence="1" type="ORF">MORIYA_0941</name>
</gene>
<dbReference type="Proteomes" id="UP000250163">
    <property type="component" value="Chromosome MORIYA"/>
</dbReference>
<proteinExistence type="predicted"/>
<organism evidence="1 2">
    <name type="scientific">Moritella yayanosii</name>
    <dbReference type="NCBI Taxonomy" id="69539"/>
    <lineage>
        <taxon>Bacteria</taxon>
        <taxon>Pseudomonadati</taxon>
        <taxon>Pseudomonadota</taxon>
        <taxon>Gammaproteobacteria</taxon>
        <taxon>Alteromonadales</taxon>
        <taxon>Moritellaceae</taxon>
        <taxon>Moritella</taxon>
    </lineage>
</organism>
<name>A0A330LL99_9GAMM</name>
<dbReference type="EMBL" id="LS483250">
    <property type="protein sequence ID" value="SQD77419.1"/>
    <property type="molecule type" value="Genomic_DNA"/>
</dbReference>
<protein>
    <recommendedName>
        <fullName evidence="3">Transposase</fullName>
    </recommendedName>
</protein>
<dbReference type="KEGG" id="mya:MORIYA_0941"/>
<dbReference type="AlphaFoldDB" id="A0A330LL99"/>
<keyword evidence="2" id="KW-1185">Reference proteome</keyword>
<sequence>MSKHNIVFIGMDTHKSFIEVAYIEDVRGVKPIHLGKNPSTKQSVIKLVRRFESLFTINRHMQLCTSFMKPVLVVIGSTV</sequence>
<evidence type="ECO:0000313" key="2">
    <source>
        <dbReference type="Proteomes" id="UP000250163"/>
    </source>
</evidence>
<accession>A0A330LL99</accession>
<evidence type="ECO:0000313" key="1">
    <source>
        <dbReference type="EMBL" id="SQD77419.1"/>
    </source>
</evidence>
<evidence type="ECO:0008006" key="3">
    <source>
        <dbReference type="Google" id="ProtNLM"/>
    </source>
</evidence>